<dbReference type="AlphaFoldDB" id="A0A3S3PP53"/>
<accession>A0A3S3PP53</accession>
<protein>
    <recommendedName>
        <fullName evidence="3">Tetratricopeptide repeat protein</fullName>
    </recommendedName>
</protein>
<dbReference type="Proteomes" id="UP000284120">
    <property type="component" value="Unassembled WGS sequence"/>
</dbReference>
<evidence type="ECO:0000313" key="1">
    <source>
        <dbReference type="EMBL" id="RWU08334.1"/>
    </source>
</evidence>
<name>A0A3S3PP53_9SPHI</name>
<sequence length="242" mass="27838">MTEDKILWTAQYVEGDLNEEERLAFENLLSYDEELKQHLADYYDIHSSLQMELASDSNRNTLVETIKTLNKEHFVAEQPRVVKFNPYLRWVSGVAAVLVLGMLIWEPWRSNLYEEFNAVPQMSVAERGAEKTDLDHAAGLFNEQKYAEAKVVLAKLHATDAQNAMISYYYGVALMETSEVAKGRLLLEELFNGASVYKYDAAYAVAMSYLKEDQKTDCKFWLEKIPKDASHYEQAQNLLKKL</sequence>
<comment type="caution">
    <text evidence="1">The sequence shown here is derived from an EMBL/GenBank/DDBJ whole genome shotgun (WGS) entry which is preliminary data.</text>
</comment>
<evidence type="ECO:0000313" key="2">
    <source>
        <dbReference type="Proteomes" id="UP000284120"/>
    </source>
</evidence>
<proteinExistence type="predicted"/>
<dbReference type="RefSeq" id="WP_113646858.1">
    <property type="nucleotide sequence ID" value="NZ_QMHN01000002.1"/>
</dbReference>
<dbReference type="EMBL" id="SAYW01000002">
    <property type="protein sequence ID" value="RWU08334.1"/>
    <property type="molecule type" value="Genomic_DNA"/>
</dbReference>
<organism evidence="1 2">
    <name type="scientific">Pedobacter chitinilyticus</name>
    <dbReference type="NCBI Taxonomy" id="2233776"/>
    <lineage>
        <taxon>Bacteria</taxon>
        <taxon>Pseudomonadati</taxon>
        <taxon>Bacteroidota</taxon>
        <taxon>Sphingobacteriia</taxon>
        <taxon>Sphingobacteriales</taxon>
        <taxon>Sphingobacteriaceae</taxon>
        <taxon>Pedobacter</taxon>
    </lineage>
</organism>
<keyword evidence="2" id="KW-1185">Reference proteome</keyword>
<dbReference type="SUPFAM" id="SSF48452">
    <property type="entry name" value="TPR-like"/>
    <property type="match status" value="1"/>
</dbReference>
<dbReference type="OrthoDB" id="1091348at2"/>
<reference evidence="1 2" key="1">
    <citation type="submission" date="2018-06" db="EMBL/GenBank/DDBJ databases">
        <title>Pedobacter endophyticus sp. nov., an endophytic bacterium isolated from a leaf of Triticum aestivum.</title>
        <authorList>
            <person name="Zhang L."/>
        </authorList>
    </citation>
    <scope>NUCLEOTIDE SEQUENCE [LARGE SCALE GENOMIC DNA]</scope>
    <source>
        <strain evidence="1 2">CM134L-2</strain>
    </source>
</reference>
<dbReference type="InterPro" id="IPR011990">
    <property type="entry name" value="TPR-like_helical_dom_sf"/>
</dbReference>
<evidence type="ECO:0008006" key="3">
    <source>
        <dbReference type="Google" id="ProtNLM"/>
    </source>
</evidence>
<gene>
    <name evidence="1" type="ORF">DPV69_08120</name>
</gene>